<protein>
    <recommendedName>
        <fullName evidence="2">Outer membrane protein beta-barrel domain-containing protein</fullName>
    </recommendedName>
</protein>
<evidence type="ECO:0000313" key="4">
    <source>
        <dbReference type="Proteomes" id="UP000070533"/>
    </source>
</evidence>
<name>A0A133PVX5_9BACT</name>
<organism evidence="3 4">
    <name type="scientific">Prevotella corporis</name>
    <dbReference type="NCBI Taxonomy" id="28128"/>
    <lineage>
        <taxon>Bacteria</taxon>
        <taxon>Pseudomonadati</taxon>
        <taxon>Bacteroidota</taxon>
        <taxon>Bacteroidia</taxon>
        <taxon>Bacteroidales</taxon>
        <taxon>Prevotellaceae</taxon>
        <taxon>Prevotella</taxon>
    </lineage>
</organism>
<evidence type="ECO:0000256" key="1">
    <source>
        <dbReference type="SAM" id="SignalP"/>
    </source>
</evidence>
<feature type="domain" description="Outer membrane protein beta-barrel" evidence="2">
    <location>
        <begin position="32"/>
        <end position="237"/>
    </location>
</feature>
<dbReference type="STRING" id="28128.HMPREF3226_02406"/>
<comment type="caution">
    <text evidence="3">The sequence shown here is derived from an EMBL/GenBank/DDBJ whole genome shotgun (WGS) entry which is preliminary data.</text>
</comment>
<dbReference type="eggNOG" id="ENOG502ZGCS">
    <property type="taxonomic scope" value="Bacteria"/>
</dbReference>
<keyword evidence="1" id="KW-0732">Signal</keyword>
<dbReference type="EMBL" id="LRQG01000221">
    <property type="protein sequence ID" value="KXA33533.1"/>
    <property type="molecule type" value="Genomic_DNA"/>
</dbReference>
<gene>
    <name evidence="3" type="ORF">HMPREF3226_02406</name>
</gene>
<sequence>MATVCKAIIVGMALLICPFAHAQDVRNDVLEQSERNGWEFEVKTGVNIGGASPIPLPVEVRSIDSYSPRFNGSLEGMVTKWLDKNPHWGVSVALKVEEKGMITGAKVKNYSMEIIDDGSRVAGRWTGYVKTKYNSTMLTIPVMANYRFNNAWKVRGGLFASLRLDGEFTGHVSDGYLRETDPTGEKLAFTDGKTAAYDFSSNLNHFQWGAQVGGTWRAFRHFTVNADLAWAFTDIFEKDFKTITFNMYPIFLNVGFGYTF</sequence>
<dbReference type="PATRIC" id="fig|28128.5.peg.2477"/>
<dbReference type="InterPro" id="IPR025665">
    <property type="entry name" value="Beta-barrel_OMP_2"/>
</dbReference>
<accession>A0A133PVX5</accession>
<proteinExistence type="predicted"/>
<evidence type="ECO:0000259" key="2">
    <source>
        <dbReference type="Pfam" id="PF13568"/>
    </source>
</evidence>
<evidence type="ECO:0000313" key="3">
    <source>
        <dbReference type="EMBL" id="KXA33533.1"/>
    </source>
</evidence>
<dbReference type="Proteomes" id="UP000070533">
    <property type="component" value="Unassembled WGS sequence"/>
</dbReference>
<reference evidence="4" key="1">
    <citation type="submission" date="2016-01" db="EMBL/GenBank/DDBJ databases">
        <authorList>
            <person name="Mitreva M."/>
            <person name="Pepin K.H."/>
            <person name="Mihindukulasuriya K.A."/>
            <person name="Fulton R."/>
            <person name="Fronick C."/>
            <person name="O'Laughlin M."/>
            <person name="Miner T."/>
            <person name="Herter B."/>
            <person name="Rosa B.A."/>
            <person name="Cordes M."/>
            <person name="Tomlinson C."/>
            <person name="Wollam A."/>
            <person name="Palsikar V.B."/>
            <person name="Mardis E.R."/>
            <person name="Wilson R.K."/>
        </authorList>
    </citation>
    <scope>NUCLEOTIDE SEQUENCE [LARGE SCALE GENOMIC DNA]</scope>
    <source>
        <strain evidence="4">MJR7716</strain>
    </source>
</reference>
<dbReference type="Gene3D" id="2.40.160.20">
    <property type="match status" value="1"/>
</dbReference>
<dbReference type="AlphaFoldDB" id="A0A133PVX5"/>
<feature type="chain" id="PRO_5007458532" description="Outer membrane protein beta-barrel domain-containing protein" evidence="1">
    <location>
        <begin position="23"/>
        <end position="260"/>
    </location>
</feature>
<feature type="signal peptide" evidence="1">
    <location>
        <begin position="1"/>
        <end position="22"/>
    </location>
</feature>
<keyword evidence="4" id="KW-1185">Reference proteome</keyword>
<dbReference type="Pfam" id="PF13568">
    <property type="entry name" value="OMP_b-brl_2"/>
    <property type="match status" value="1"/>
</dbReference>